<dbReference type="EMBL" id="CAXAMN010008602">
    <property type="protein sequence ID" value="CAK9025906.1"/>
    <property type="molecule type" value="Genomic_DNA"/>
</dbReference>
<evidence type="ECO:0000256" key="1">
    <source>
        <dbReference type="SAM" id="MobiDB-lite"/>
    </source>
</evidence>
<feature type="region of interest" description="Disordered" evidence="1">
    <location>
        <begin position="300"/>
        <end position="358"/>
    </location>
</feature>
<feature type="compositionally biased region" description="Basic and acidic residues" evidence="1">
    <location>
        <begin position="309"/>
        <end position="337"/>
    </location>
</feature>
<protein>
    <submittedName>
        <fullName evidence="2">Uncharacterized protein</fullName>
    </submittedName>
</protein>
<reference evidence="2 3" key="1">
    <citation type="submission" date="2024-02" db="EMBL/GenBank/DDBJ databases">
        <authorList>
            <person name="Chen Y."/>
            <person name="Shah S."/>
            <person name="Dougan E. K."/>
            <person name="Thang M."/>
            <person name="Chan C."/>
        </authorList>
    </citation>
    <scope>NUCLEOTIDE SEQUENCE [LARGE SCALE GENOMIC DNA]</scope>
</reference>
<organism evidence="2 3">
    <name type="scientific">Durusdinium trenchii</name>
    <dbReference type="NCBI Taxonomy" id="1381693"/>
    <lineage>
        <taxon>Eukaryota</taxon>
        <taxon>Sar</taxon>
        <taxon>Alveolata</taxon>
        <taxon>Dinophyceae</taxon>
        <taxon>Suessiales</taxon>
        <taxon>Symbiodiniaceae</taxon>
        <taxon>Durusdinium</taxon>
    </lineage>
</organism>
<sequence>MPPMHLAAPIEAERKDALDVASDEEDMPPLHTAAPAEAEGTDGLNVTLEEDMPPVHSAAARSQRAPLHQSPDMKASEVPTQSASEVPAVNRAFKVGDRVRICGSAKCKVSASQVGRVMPSDLTLGDRILVELEHGDRLSFKPEDLEHIVESKPKDDLDDLNSGCGSDSGDSLPPLEFISRDRLETCQIGPGDLVQLVNLQMQELNGQQGYVLRLTPGRTGQKEERVEVKMQSDGKMLSVKRSNVKLSCEEPPKRPKLRLEQLQRGDEVIVQGLTTALEYNGQRALVIESTDPRDRVTVELKQSGQRMSLRRDKLQVVHEGRSDSEGEGDGRDRRGDVEDFSEMPPLRSIRQPQSRKVKSRFRVGQKVFLDMKQKPEYHGQAVFVLPSDPLKVLDATMVTVQLPTGKRITTKEAHLREEVTR</sequence>
<name>A0ABP0KGH5_9DINO</name>
<evidence type="ECO:0000313" key="3">
    <source>
        <dbReference type="Proteomes" id="UP001642484"/>
    </source>
</evidence>
<accession>A0ABP0KGH5</accession>
<evidence type="ECO:0000313" key="2">
    <source>
        <dbReference type="EMBL" id="CAK9025906.1"/>
    </source>
</evidence>
<comment type="caution">
    <text evidence="2">The sequence shown here is derived from an EMBL/GenBank/DDBJ whole genome shotgun (WGS) entry which is preliminary data.</text>
</comment>
<proteinExistence type="predicted"/>
<gene>
    <name evidence="2" type="ORF">CCMP2556_LOCUS16163</name>
</gene>
<dbReference type="Proteomes" id="UP001642484">
    <property type="component" value="Unassembled WGS sequence"/>
</dbReference>
<keyword evidence="3" id="KW-1185">Reference proteome</keyword>
<feature type="region of interest" description="Disordered" evidence="1">
    <location>
        <begin position="1"/>
        <end position="83"/>
    </location>
</feature>